<evidence type="ECO:0000256" key="3">
    <source>
        <dbReference type="ARBA" id="ARBA00022833"/>
    </source>
</evidence>
<protein>
    <submittedName>
        <fullName evidence="7">RanBP2-type domain-containing protein</fullName>
    </submittedName>
</protein>
<dbReference type="InterPro" id="IPR001876">
    <property type="entry name" value="Znf_RanBP2"/>
</dbReference>
<keyword evidence="6" id="KW-1185">Reference proteome</keyword>
<feature type="domain" description="RanBP2-type" evidence="4">
    <location>
        <begin position="185"/>
        <end position="204"/>
    </location>
</feature>
<accession>A0A0N4VKT7</accession>
<evidence type="ECO:0000313" key="6">
    <source>
        <dbReference type="Proteomes" id="UP000274131"/>
    </source>
</evidence>
<organism evidence="7">
    <name type="scientific">Enterobius vermicularis</name>
    <name type="common">Human pinworm</name>
    <dbReference type="NCBI Taxonomy" id="51028"/>
    <lineage>
        <taxon>Eukaryota</taxon>
        <taxon>Metazoa</taxon>
        <taxon>Ecdysozoa</taxon>
        <taxon>Nematoda</taxon>
        <taxon>Chromadorea</taxon>
        <taxon>Rhabditida</taxon>
        <taxon>Spirurina</taxon>
        <taxon>Oxyuridomorpha</taxon>
        <taxon>Oxyuroidea</taxon>
        <taxon>Oxyuridae</taxon>
        <taxon>Enterobius</taxon>
    </lineage>
</organism>
<reference evidence="7" key="1">
    <citation type="submission" date="2017-02" db="UniProtKB">
        <authorList>
            <consortium name="WormBaseParasite"/>
        </authorList>
    </citation>
    <scope>IDENTIFICATION</scope>
</reference>
<keyword evidence="2" id="KW-0863">Zinc-finger</keyword>
<dbReference type="EMBL" id="UXUI01011192">
    <property type="protein sequence ID" value="VDD96032.1"/>
    <property type="molecule type" value="Genomic_DNA"/>
</dbReference>
<dbReference type="GO" id="GO:0008270">
    <property type="term" value="F:zinc ion binding"/>
    <property type="evidence" value="ECO:0007669"/>
    <property type="project" value="UniProtKB-KW"/>
</dbReference>
<keyword evidence="3" id="KW-0862">Zinc</keyword>
<dbReference type="PROSITE" id="PS01358">
    <property type="entry name" value="ZF_RANBP2_1"/>
    <property type="match status" value="1"/>
</dbReference>
<dbReference type="AlphaFoldDB" id="A0A0N4VKT7"/>
<evidence type="ECO:0000313" key="5">
    <source>
        <dbReference type="EMBL" id="VDD96032.1"/>
    </source>
</evidence>
<name>A0A0N4VKT7_ENTVE</name>
<evidence type="ECO:0000313" key="7">
    <source>
        <dbReference type="WBParaSite" id="EVEC_0001148401-mRNA-1"/>
    </source>
</evidence>
<sequence>FHIRANFWIVFSVPQLNGEVGAGLLTAGSNNGLTGEIPSPSLFDGRVFTPLSIEVESNGETAGSGLDYITRYPSPSDSAPPEDPAERLARIRSVCDEKKRVLKLVTEDISNLQSYIEIYEKQTSQRFPCFSLYLNEHVGRISEDRDEKLGGEIKAAESELNRLRKECPKIVPPAVPPMRPLNNGWKCSQCTTYNDVADYRCRACLLPSIRFDPSEAADCRCEHCRAN</sequence>
<evidence type="ECO:0000256" key="1">
    <source>
        <dbReference type="ARBA" id="ARBA00022723"/>
    </source>
</evidence>
<dbReference type="WBParaSite" id="EVEC_0001148401-mRNA-1">
    <property type="protein sequence ID" value="EVEC_0001148401-mRNA-1"/>
    <property type="gene ID" value="EVEC_0001148401"/>
</dbReference>
<dbReference type="Proteomes" id="UP000274131">
    <property type="component" value="Unassembled WGS sequence"/>
</dbReference>
<reference evidence="5 6" key="2">
    <citation type="submission" date="2018-10" db="EMBL/GenBank/DDBJ databases">
        <authorList>
            <consortium name="Pathogen Informatics"/>
        </authorList>
    </citation>
    <scope>NUCLEOTIDE SEQUENCE [LARGE SCALE GENOMIC DNA]</scope>
</reference>
<evidence type="ECO:0000259" key="4">
    <source>
        <dbReference type="PROSITE" id="PS01358"/>
    </source>
</evidence>
<proteinExistence type="predicted"/>
<evidence type="ECO:0000256" key="2">
    <source>
        <dbReference type="ARBA" id="ARBA00022771"/>
    </source>
</evidence>
<gene>
    <name evidence="5" type="ORF">EVEC_LOCUS10783</name>
</gene>
<keyword evidence="1" id="KW-0479">Metal-binding</keyword>